<gene>
    <name evidence="1" type="ORF">C2G38_2231391</name>
</gene>
<dbReference type="EMBL" id="QKWP01003223">
    <property type="protein sequence ID" value="RIB01266.1"/>
    <property type="molecule type" value="Genomic_DNA"/>
</dbReference>
<evidence type="ECO:0000313" key="2">
    <source>
        <dbReference type="Proteomes" id="UP000266673"/>
    </source>
</evidence>
<accession>A0A397U2G1</accession>
<comment type="caution">
    <text evidence="1">The sequence shown here is derived from an EMBL/GenBank/DDBJ whole genome shotgun (WGS) entry which is preliminary data.</text>
</comment>
<keyword evidence="2" id="KW-1185">Reference proteome</keyword>
<sequence length="77" mass="8918">MIQNNLIDSNWNDLMELDLNQIALNDLNEIRQFLTFKACAITDEENEYNIQSKEAKNQLNIEKNTSNTTNSIIVNTK</sequence>
<protein>
    <submittedName>
        <fullName evidence="1">Uncharacterized protein</fullName>
    </submittedName>
</protein>
<proteinExistence type="predicted"/>
<reference evidence="1 2" key="1">
    <citation type="submission" date="2018-06" db="EMBL/GenBank/DDBJ databases">
        <title>Comparative genomics reveals the genomic features of Rhizophagus irregularis, R. cerebriforme, R. diaphanum and Gigaspora rosea, and their symbiotic lifestyle signature.</title>
        <authorList>
            <person name="Morin E."/>
            <person name="San Clemente H."/>
            <person name="Chen E.C.H."/>
            <person name="De La Providencia I."/>
            <person name="Hainaut M."/>
            <person name="Kuo A."/>
            <person name="Kohler A."/>
            <person name="Murat C."/>
            <person name="Tang N."/>
            <person name="Roy S."/>
            <person name="Loubradou J."/>
            <person name="Henrissat B."/>
            <person name="Grigoriev I.V."/>
            <person name="Corradi N."/>
            <person name="Roux C."/>
            <person name="Martin F.M."/>
        </authorList>
    </citation>
    <scope>NUCLEOTIDE SEQUENCE [LARGE SCALE GENOMIC DNA]</scope>
    <source>
        <strain evidence="1 2">DAOM 194757</strain>
    </source>
</reference>
<organism evidence="1 2">
    <name type="scientific">Gigaspora rosea</name>
    <dbReference type="NCBI Taxonomy" id="44941"/>
    <lineage>
        <taxon>Eukaryota</taxon>
        <taxon>Fungi</taxon>
        <taxon>Fungi incertae sedis</taxon>
        <taxon>Mucoromycota</taxon>
        <taxon>Glomeromycotina</taxon>
        <taxon>Glomeromycetes</taxon>
        <taxon>Diversisporales</taxon>
        <taxon>Gigasporaceae</taxon>
        <taxon>Gigaspora</taxon>
    </lineage>
</organism>
<dbReference type="AlphaFoldDB" id="A0A397U2G1"/>
<evidence type="ECO:0000313" key="1">
    <source>
        <dbReference type="EMBL" id="RIB01266.1"/>
    </source>
</evidence>
<name>A0A397U2G1_9GLOM</name>
<dbReference type="Proteomes" id="UP000266673">
    <property type="component" value="Unassembled WGS sequence"/>
</dbReference>